<evidence type="ECO:0000313" key="6">
    <source>
        <dbReference type="Proteomes" id="UP000177811"/>
    </source>
</evidence>
<evidence type="ECO:0000256" key="3">
    <source>
        <dbReference type="ARBA" id="ARBA00022801"/>
    </source>
</evidence>
<dbReference type="InterPro" id="IPR029062">
    <property type="entry name" value="Class_I_gatase-like"/>
</dbReference>
<evidence type="ECO:0000313" key="5">
    <source>
        <dbReference type="EMBL" id="OHA02223.1"/>
    </source>
</evidence>
<reference evidence="5 6" key="1">
    <citation type="journal article" date="2016" name="Nat. Commun.">
        <title>Thousands of microbial genomes shed light on interconnected biogeochemical processes in an aquifer system.</title>
        <authorList>
            <person name="Anantharaman K."/>
            <person name="Brown C.T."/>
            <person name="Hug L.A."/>
            <person name="Sharon I."/>
            <person name="Castelle C.J."/>
            <person name="Probst A.J."/>
            <person name="Thomas B.C."/>
            <person name="Singh A."/>
            <person name="Wilkins M.J."/>
            <person name="Karaoz U."/>
            <person name="Brodie E.L."/>
            <person name="Williams K.H."/>
            <person name="Hubbard S.S."/>
            <person name="Banfield J.F."/>
        </authorList>
    </citation>
    <scope>NUCLEOTIDE SEQUENCE [LARGE SCALE GENOMIC DNA]</scope>
</reference>
<evidence type="ECO:0000256" key="4">
    <source>
        <dbReference type="ARBA" id="ARBA00022825"/>
    </source>
</evidence>
<keyword evidence="4" id="KW-0720">Serine protease</keyword>
<dbReference type="Gene3D" id="3.40.50.880">
    <property type="match status" value="1"/>
</dbReference>
<comment type="similarity">
    <text evidence="1">Belongs to the peptidase S51 family.</text>
</comment>
<gene>
    <name evidence="5" type="ORF">A3C16_03930</name>
</gene>
<dbReference type="AlphaFoldDB" id="A0A1G2KS96"/>
<dbReference type="GO" id="GO:0008236">
    <property type="term" value="F:serine-type peptidase activity"/>
    <property type="evidence" value="ECO:0007669"/>
    <property type="project" value="UniProtKB-KW"/>
</dbReference>
<evidence type="ECO:0000256" key="2">
    <source>
        <dbReference type="ARBA" id="ARBA00022670"/>
    </source>
</evidence>
<keyword evidence="2" id="KW-0645">Protease</keyword>
<dbReference type="PANTHER" id="PTHR20842">
    <property type="entry name" value="PROTEASE S51 ALPHA-ASPARTYL DIPEPTIDASE"/>
    <property type="match status" value="1"/>
</dbReference>
<dbReference type="SUPFAM" id="SSF52317">
    <property type="entry name" value="Class I glutamine amidotransferase-like"/>
    <property type="match status" value="1"/>
</dbReference>
<accession>A0A1G2KS96</accession>
<comment type="caution">
    <text evidence="5">The sequence shown here is derived from an EMBL/GenBank/DDBJ whole genome shotgun (WGS) entry which is preliminary data.</text>
</comment>
<dbReference type="PANTHER" id="PTHR20842:SF0">
    <property type="entry name" value="ALPHA-ASPARTYL DIPEPTIDASE"/>
    <property type="match status" value="1"/>
</dbReference>
<name>A0A1G2KS96_9BACT</name>
<evidence type="ECO:0008006" key="7">
    <source>
        <dbReference type="Google" id="ProtNLM"/>
    </source>
</evidence>
<proteinExistence type="inferred from homology"/>
<dbReference type="GO" id="GO:0006508">
    <property type="term" value="P:proteolysis"/>
    <property type="evidence" value="ECO:0007669"/>
    <property type="project" value="UniProtKB-KW"/>
</dbReference>
<sequence length="254" mass="27876">MKKTKIIAIGGGSVAVPCAPASTLAIDEEAILLAASELPVGRETVNVLFIPTASKDDLWYCHGIYTHFHLRLGCNYDHLRLLGRVPRLGVIAEKIAWADIIYVGGGNTRDMMNVWRITGVSAMLGRAHKEGKVLMGLSAGSICWFEAGLSDSNKFDGDAHWKPMWVSGLGFVPLLNSPHINSEQWRTRELARLLKVGGLMKPVVALEDNAAMEVVGGRYRIINSVTGRGAYLYRGTTRFRLAAGEEFRPLELLM</sequence>
<protein>
    <recommendedName>
        <fullName evidence="7">Peptidase E</fullName>
    </recommendedName>
</protein>
<dbReference type="InterPro" id="IPR005320">
    <property type="entry name" value="Peptidase_S51"/>
</dbReference>
<dbReference type="EMBL" id="MHQL01000041">
    <property type="protein sequence ID" value="OHA02223.1"/>
    <property type="molecule type" value="Genomic_DNA"/>
</dbReference>
<dbReference type="Pfam" id="PF03575">
    <property type="entry name" value="Peptidase_S51"/>
    <property type="match status" value="1"/>
</dbReference>
<evidence type="ECO:0000256" key="1">
    <source>
        <dbReference type="ARBA" id="ARBA00006534"/>
    </source>
</evidence>
<keyword evidence="3" id="KW-0378">Hydrolase</keyword>
<organism evidence="5 6">
    <name type="scientific">Candidatus Sungbacteria bacterium RIFCSPHIGHO2_02_FULL_51_29</name>
    <dbReference type="NCBI Taxonomy" id="1802273"/>
    <lineage>
        <taxon>Bacteria</taxon>
        <taxon>Candidatus Sungiibacteriota</taxon>
    </lineage>
</organism>
<dbReference type="Proteomes" id="UP000177811">
    <property type="component" value="Unassembled WGS sequence"/>
</dbReference>